<organism evidence="1 2">
    <name type="scientific">Planctobacterium marinum</name>
    <dbReference type="NCBI Taxonomy" id="1631968"/>
    <lineage>
        <taxon>Bacteria</taxon>
        <taxon>Pseudomonadati</taxon>
        <taxon>Pseudomonadota</taxon>
        <taxon>Gammaproteobacteria</taxon>
        <taxon>Alteromonadales</taxon>
        <taxon>Alteromonadaceae</taxon>
        <taxon>Planctobacterium</taxon>
    </lineage>
</organism>
<dbReference type="AlphaFoldDB" id="A0AA48KSP3"/>
<protein>
    <submittedName>
        <fullName evidence="1">Uncharacterized protein</fullName>
    </submittedName>
</protein>
<evidence type="ECO:0000313" key="2">
    <source>
        <dbReference type="Proteomes" id="UP001333710"/>
    </source>
</evidence>
<evidence type="ECO:0000313" key="1">
    <source>
        <dbReference type="EMBL" id="BDX06694.1"/>
    </source>
</evidence>
<dbReference type="EMBL" id="AP027272">
    <property type="protein sequence ID" value="BDX06694.1"/>
    <property type="molecule type" value="Genomic_DNA"/>
</dbReference>
<proteinExistence type="predicted"/>
<dbReference type="Proteomes" id="UP001333710">
    <property type="component" value="Chromosome"/>
</dbReference>
<dbReference type="RefSeq" id="WP_338292697.1">
    <property type="nucleotide sequence ID" value="NZ_AP027272.1"/>
</dbReference>
<name>A0AA48KSP3_9ALTE</name>
<gene>
    <name evidence="1" type="ORF">MACH26_22150</name>
</gene>
<reference evidence="1" key="1">
    <citation type="submission" date="2023-01" db="EMBL/GenBank/DDBJ databases">
        <title>Complete genome sequence of Planctobacterium marinum strain Dej080120_11.</title>
        <authorList>
            <person name="Ueki S."/>
            <person name="Maruyama F."/>
        </authorList>
    </citation>
    <scope>NUCLEOTIDE SEQUENCE</scope>
    <source>
        <strain evidence="1">Dej080120_11</strain>
    </source>
</reference>
<sequence>MTKTHYQENKLRRGSTFKYLFGLLVAATLEVHATQSRDQDPWWFEVEAIVFERAINPDTIEEQFPLEASYIASKDLPDFITKALLPDFDFLRQGAKTCLSEEKPLPLPAQTAKYPRILDVSNMHDLAKKLENDDTGISESLLASSLMSQPEWIVQNKPSETWQQGLDTFFTDLSTEYSDWKSQSEAPVFYRIQAVTHKQSPQSVDLPKTLYCQWSSEQALFSDPEINKLRNYAFLPEIPSVIDGIELPYSDIAYALPAQQLQLKKLRRDINRTRGLTVLLHTAWRQNVIIGRDNAPWYRLVAGKNYSKEFNYAGLPLDGPASNNKTETKTLFEQIKTILDTDVSENEKTSLIPEQLLALRASPLNSVSNEVWELDGRIKIFIEYLGRTPYLHLDSDLNFRAPVYIDWQGQEANDSAQTITDSSGISNAIAPAPNFLKTFHFDQLRRMISTELHYFDHPLFGMVVQIRRYQRPEPPETDLSE</sequence>
<dbReference type="InterPro" id="IPR021241">
    <property type="entry name" value="CsiV"/>
</dbReference>
<accession>A0AA48KSP3</accession>
<keyword evidence="2" id="KW-1185">Reference proteome</keyword>
<dbReference type="KEGG" id="pmaw:MACH26_22150"/>
<dbReference type="Pfam" id="PF10972">
    <property type="entry name" value="CsiV"/>
    <property type="match status" value="1"/>
</dbReference>